<dbReference type="Gene3D" id="3.40.366.10">
    <property type="entry name" value="Malonyl-Coenzyme A Acyl Carrier Protein, domain 2"/>
    <property type="match status" value="1"/>
</dbReference>
<dbReference type="SUPFAM" id="SSF52151">
    <property type="entry name" value="FabD/lysophospholipase-like"/>
    <property type="match status" value="1"/>
</dbReference>
<keyword evidence="5" id="KW-0045">Antibiotic biosynthesis</keyword>
<keyword evidence="7" id="KW-0012">Acyltransferase</keyword>
<dbReference type="Gene3D" id="3.40.47.10">
    <property type="match status" value="1"/>
</dbReference>
<keyword evidence="6" id="KW-0511">Multifunctional enzyme</keyword>
<evidence type="ECO:0000256" key="6">
    <source>
        <dbReference type="ARBA" id="ARBA00023268"/>
    </source>
</evidence>
<dbReference type="InterPro" id="IPR036299">
    <property type="entry name" value="Polyketide_synth_docking_sf"/>
</dbReference>
<reference evidence="11 12" key="1">
    <citation type="submission" date="2020-01" db="EMBL/GenBank/DDBJ databases">
        <title>Kibdelosporangium persica a novel Actinomycetes from a hot desert in Iran.</title>
        <authorList>
            <person name="Safaei N."/>
            <person name="Zaburannyi N."/>
            <person name="Mueller R."/>
            <person name="Wink J."/>
        </authorList>
    </citation>
    <scope>NUCLEOTIDE SEQUENCE [LARGE SCALE GENOMIC DNA]</scope>
    <source>
        <strain evidence="11 12">4NS15</strain>
    </source>
</reference>
<dbReference type="Gene3D" id="6.10.40.10">
    <property type="match status" value="1"/>
</dbReference>
<keyword evidence="3" id="KW-0597">Phosphoprotein</keyword>
<dbReference type="SMART" id="SM00825">
    <property type="entry name" value="PKS_KS"/>
    <property type="match status" value="1"/>
</dbReference>
<dbReference type="SMART" id="SM00822">
    <property type="entry name" value="PKS_KR"/>
    <property type="match status" value="1"/>
</dbReference>
<evidence type="ECO:0000256" key="5">
    <source>
        <dbReference type="ARBA" id="ARBA00023194"/>
    </source>
</evidence>
<dbReference type="InterPro" id="IPR032821">
    <property type="entry name" value="PKS_assoc"/>
</dbReference>
<feature type="coiled-coil region" evidence="8">
    <location>
        <begin position="4"/>
        <end position="31"/>
    </location>
</feature>
<dbReference type="Pfam" id="PF00550">
    <property type="entry name" value="PP-binding"/>
    <property type="match status" value="1"/>
</dbReference>
<dbReference type="InterPro" id="IPR014043">
    <property type="entry name" value="Acyl_transferase_dom"/>
</dbReference>
<comment type="caution">
    <text evidence="11">The sequence shown here is derived from an EMBL/GenBank/DDBJ whole genome shotgun (WGS) entry which is preliminary data.</text>
</comment>
<accession>A0ABX2F5C4</accession>
<dbReference type="InterPro" id="IPR020806">
    <property type="entry name" value="PKS_PP-bd"/>
</dbReference>
<dbReference type="PROSITE" id="PS00012">
    <property type="entry name" value="PHOSPHOPANTETHEINE"/>
    <property type="match status" value="1"/>
</dbReference>
<comment type="cofactor">
    <cofactor evidence="1">
        <name>pantetheine 4'-phosphate</name>
        <dbReference type="ChEBI" id="CHEBI:47942"/>
    </cofactor>
</comment>
<keyword evidence="8" id="KW-0175">Coiled coil</keyword>
<gene>
    <name evidence="11" type="ORF">GC106_37910</name>
</gene>
<dbReference type="EMBL" id="JAAATY010000010">
    <property type="protein sequence ID" value="NRN66566.1"/>
    <property type="molecule type" value="Genomic_DNA"/>
</dbReference>
<dbReference type="InterPro" id="IPR018201">
    <property type="entry name" value="Ketoacyl_synth_AS"/>
</dbReference>
<dbReference type="InterPro" id="IPR041618">
    <property type="entry name" value="PKS_DE"/>
</dbReference>
<evidence type="ECO:0000259" key="9">
    <source>
        <dbReference type="PROSITE" id="PS50075"/>
    </source>
</evidence>
<evidence type="ECO:0000256" key="8">
    <source>
        <dbReference type="SAM" id="Coils"/>
    </source>
</evidence>
<evidence type="ECO:0000313" key="12">
    <source>
        <dbReference type="Proteomes" id="UP000763557"/>
    </source>
</evidence>
<dbReference type="PROSITE" id="PS52004">
    <property type="entry name" value="KS3_2"/>
    <property type="match status" value="1"/>
</dbReference>
<dbReference type="Proteomes" id="UP000763557">
    <property type="component" value="Unassembled WGS sequence"/>
</dbReference>
<dbReference type="PANTHER" id="PTHR43775">
    <property type="entry name" value="FATTY ACID SYNTHASE"/>
    <property type="match status" value="1"/>
</dbReference>
<dbReference type="SUPFAM" id="SSF51735">
    <property type="entry name" value="NAD(P)-binding Rossmann-fold domains"/>
    <property type="match status" value="2"/>
</dbReference>
<dbReference type="InterPro" id="IPR006162">
    <property type="entry name" value="Ppantetheine_attach_site"/>
</dbReference>
<evidence type="ECO:0000256" key="4">
    <source>
        <dbReference type="ARBA" id="ARBA00022679"/>
    </source>
</evidence>
<dbReference type="InterPro" id="IPR016036">
    <property type="entry name" value="Malonyl_transacylase_ACP-bd"/>
</dbReference>
<dbReference type="InterPro" id="IPR020841">
    <property type="entry name" value="PKS_Beta-ketoAc_synthase_dom"/>
</dbReference>
<evidence type="ECO:0000256" key="7">
    <source>
        <dbReference type="ARBA" id="ARBA00023315"/>
    </source>
</evidence>
<dbReference type="NCBIfam" id="NF045894">
    <property type="entry name" value="PKS_plus_SDR"/>
    <property type="match status" value="1"/>
</dbReference>
<keyword evidence="4" id="KW-0808">Transferase</keyword>
<keyword evidence="12" id="KW-1185">Reference proteome</keyword>
<evidence type="ECO:0000256" key="3">
    <source>
        <dbReference type="ARBA" id="ARBA00022553"/>
    </source>
</evidence>
<dbReference type="Pfam" id="PF18369">
    <property type="entry name" value="PKS_DE"/>
    <property type="match status" value="1"/>
</dbReference>
<dbReference type="InterPro" id="IPR014030">
    <property type="entry name" value="Ketoacyl_synth_N"/>
</dbReference>
<proteinExistence type="predicted"/>
<dbReference type="InterPro" id="IPR013968">
    <property type="entry name" value="PKS_KR"/>
</dbReference>
<dbReference type="SMART" id="SM00823">
    <property type="entry name" value="PKS_PP"/>
    <property type="match status" value="1"/>
</dbReference>
<dbReference type="Pfam" id="PF08659">
    <property type="entry name" value="KR"/>
    <property type="match status" value="1"/>
</dbReference>
<dbReference type="InterPro" id="IPR009081">
    <property type="entry name" value="PP-bd_ACP"/>
</dbReference>
<keyword evidence="2" id="KW-0596">Phosphopantetheine</keyword>
<dbReference type="CDD" id="cd00833">
    <property type="entry name" value="PKS"/>
    <property type="match status" value="1"/>
</dbReference>
<dbReference type="SUPFAM" id="SSF47336">
    <property type="entry name" value="ACP-like"/>
    <property type="match status" value="1"/>
</dbReference>
<dbReference type="Pfam" id="PF16197">
    <property type="entry name" value="KAsynt_C_assoc"/>
    <property type="match status" value="1"/>
</dbReference>
<protein>
    <submittedName>
        <fullName evidence="11">Type I polyketide synthase</fullName>
    </submittedName>
</protein>
<dbReference type="InterPro" id="IPR014031">
    <property type="entry name" value="Ketoacyl_synth_C"/>
</dbReference>
<dbReference type="SMART" id="SM00827">
    <property type="entry name" value="PKS_AT"/>
    <property type="match status" value="1"/>
</dbReference>
<evidence type="ECO:0000313" key="11">
    <source>
        <dbReference type="EMBL" id="NRN66566.1"/>
    </source>
</evidence>
<dbReference type="InterPro" id="IPR015083">
    <property type="entry name" value="NorB/c/GfsB-D-like_docking"/>
</dbReference>
<dbReference type="Gene3D" id="3.30.70.3290">
    <property type="match status" value="1"/>
</dbReference>
<dbReference type="PANTHER" id="PTHR43775:SF51">
    <property type="entry name" value="INACTIVE PHENOLPHTHIOCEROL SYNTHESIS POLYKETIDE SYNTHASE TYPE I PKS1-RELATED"/>
    <property type="match status" value="1"/>
</dbReference>
<dbReference type="InterPro" id="IPR001227">
    <property type="entry name" value="Ac_transferase_dom_sf"/>
</dbReference>
<feature type="domain" description="Carrier" evidence="9">
    <location>
        <begin position="1424"/>
        <end position="1499"/>
    </location>
</feature>
<dbReference type="SMART" id="SM01294">
    <property type="entry name" value="PKS_PP_betabranch"/>
    <property type="match status" value="1"/>
</dbReference>
<dbReference type="InterPro" id="IPR016035">
    <property type="entry name" value="Acyl_Trfase/lysoPLipase"/>
</dbReference>
<dbReference type="InterPro" id="IPR036736">
    <property type="entry name" value="ACP-like_sf"/>
</dbReference>
<dbReference type="Pfam" id="PF02801">
    <property type="entry name" value="Ketoacyl-synt_C"/>
    <property type="match status" value="1"/>
</dbReference>
<dbReference type="SUPFAM" id="SSF53901">
    <property type="entry name" value="Thiolase-like"/>
    <property type="match status" value="1"/>
</dbReference>
<sequence>MANEDKLRAYLKRATADLQQARQRLREVRARAAEPIAIVGMGCRFPGGVASPEDLWRLVADGRDAIGEFPADRGWDVERLYHPDSGQPGKTYTRHGGFLYDAAEFDAAFFGISPLEARGTDPQQRILLEVSWEAVERAGIAPDSLRGSATGVFVGLMHHDYAGGHPGGSLVSGQIAYTLGLEGPAVSIDTACSSSLVAMHLAAESLRRGECTLALAGGVAIMGTPDLFVDFSRRRGLAPDGRCKAFSDDADGTAWSEGAGVLVLERLSDAQRLGHRVLGLVRGSAVNQDGASNGITAPNGPAQVKVIQQALANAGLTASEVDAVEAHGTGTALGDPIEAQSLLATYGVGRSTDSPLWLGSIKSNLGHPQAAAGIAGIIKMVQAMRHGQLPKTLHVTEPSRHVDWSSGSVRLLTEPVSWSANGHPRRAAVSSFGLSGTNAHIILEQAEERELPERSAEQPVVPLVLSGKSETALRESARRLADHLADSGDRLADIGLSLVSSRSAFERRAVVVGRDRAELTAGLRDVAAGQGVTGLADVRTKTVFVFPGQGSQWRGMAAVLLDESPAFAERLAACEAALSRYVDWSVTDVLREADAAPPADRVDVVQPVLWAVMVSLAAVWRAHGVEPDVVIGHSQGEIAAACVAGALSLEDGARVVALRSLAIGELLNRPGGMLAVGLSVQRVADHMDRWHDRVSIAADNGANSVVLSGDDDALDELRDQLVAAGVRAKRVPVNYASHSAHVDALRERLLNDLAPVTPRPGEVPMMSTVTGDWVDGTALDARYWFDNLRHTVHFGPVVERLATTGHGAFVEASPHPVLTMSIQETLDELDGTAVVTGTLRRGEGGLGRFVTSVADLHVRGVSPDWTTFFPAAALVELPTYPFQRNRYWETAAEPEVAAERAEDDSFWTDVERNDADALAAKLNVDAARLREIVPALAAWRHDRIGQTRADSWRYRISWAPLASGSFTSLTGTWLVVVPPGAPHVEPILRELTAQGATVVTLGIDGMDLTAYADDPPAGVLSLLALDEREHPDHPVLTYATEGTVLLLQALREAGITAPVWCVTSRAVAVDRFEDVDPAAASLWGMGTVFALDHPDGWGGMIDLADAGTGLDRLCRILAEADEDQVAIRRSGTFARRMVRAPLGAEVSWRPRGTVLVTGGTGAVGSQVARWLARNGADHVVLTSRRGRDAPGTDKLAAELAELGAEVTIESCDVSDGAAVAKLIGGLPGLTAVLHAAGVLTDEAPLAELTSAEFADAVRAKVAGAVHLDNALGDRELDAFVLFASGAAIWGTAGKPAYATANAFLDGLAQRRRVRGLAATSIAWGPWAGGGMVDVEASARLRRIGLADMDPDLLVRLLGQAVGGDEGHLVVADIDWPTFVPVYTLARHRPLLRDLPEVRVEPQSTVDEGDLAGRLAEMAEGEQRRVLLDLVRTHVAVVLGHDGASAVEPGRAFKEAGFDSVTAVDLRNRLGAACGLKLAATVVFDHVNPKALADHLWTRLCQAETAVPVSVELDRLEARIGGLSREEIDGARVTARLQALIGKLTETLGGGNGGGAVADRLMAATADDLFDLIDNELGATTGPTNGHEA</sequence>
<dbReference type="SUPFAM" id="SSF55048">
    <property type="entry name" value="Probable ACP-binding domain of malonyl-CoA ACP transacylase"/>
    <property type="match status" value="1"/>
</dbReference>
<dbReference type="Pfam" id="PF00109">
    <property type="entry name" value="ketoacyl-synt"/>
    <property type="match status" value="1"/>
</dbReference>
<dbReference type="Pfam" id="PF00698">
    <property type="entry name" value="Acyl_transf_1"/>
    <property type="match status" value="1"/>
</dbReference>
<dbReference type="InterPro" id="IPR036291">
    <property type="entry name" value="NAD(P)-bd_dom_sf"/>
</dbReference>
<name>A0ABX2F5C4_9PSEU</name>
<feature type="domain" description="Ketosynthase family 3 (KS3)" evidence="10">
    <location>
        <begin position="33"/>
        <end position="445"/>
    </location>
</feature>
<dbReference type="Gene3D" id="1.10.1200.10">
    <property type="entry name" value="ACP-like"/>
    <property type="match status" value="1"/>
</dbReference>
<dbReference type="InterPro" id="IPR016039">
    <property type="entry name" value="Thiolase-like"/>
</dbReference>
<dbReference type="Pfam" id="PF08990">
    <property type="entry name" value="Docking"/>
    <property type="match status" value="1"/>
</dbReference>
<dbReference type="InterPro" id="IPR057326">
    <property type="entry name" value="KR_dom"/>
</dbReference>
<dbReference type="InterPro" id="IPR050091">
    <property type="entry name" value="PKS_NRPS_Biosynth_Enz"/>
</dbReference>
<dbReference type="CDD" id="cd08952">
    <property type="entry name" value="KR_1_SDR_x"/>
    <property type="match status" value="1"/>
</dbReference>
<dbReference type="PROSITE" id="PS00606">
    <property type="entry name" value="KS3_1"/>
    <property type="match status" value="1"/>
</dbReference>
<dbReference type="Gene3D" id="3.40.50.720">
    <property type="entry name" value="NAD(P)-binding Rossmann-like Domain"/>
    <property type="match status" value="1"/>
</dbReference>
<organism evidence="11 12">
    <name type="scientific">Kibdelosporangium persicum</name>
    <dbReference type="NCBI Taxonomy" id="2698649"/>
    <lineage>
        <taxon>Bacteria</taxon>
        <taxon>Bacillati</taxon>
        <taxon>Actinomycetota</taxon>
        <taxon>Actinomycetes</taxon>
        <taxon>Pseudonocardiales</taxon>
        <taxon>Pseudonocardiaceae</taxon>
        <taxon>Kibdelosporangium</taxon>
    </lineage>
</organism>
<evidence type="ECO:0000256" key="1">
    <source>
        <dbReference type="ARBA" id="ARBA00001957"/>
    </source>
</evidence>
<dbReference type="PROSITE" id="PS50075">
    <property type="entry name" value="CARRIER"/>
    <property type="match status" value="1"/>
</dbReference>
<evidence type="ECO:0000256" key="2">
    <source>
        <dbReference type="ARBA" id="ARBA00022450"/>
    </source>
</evidence>
<evidence type="ECO:0000259" key="10">
    <source>
        <dbReference type="PROSITE" id="PS52004"/>
    </source>
</evidence>
<dbReference type="SUPFAM" id="SSF101173">
    <property type="entry name" value="Docking domain B of the erythromycin polyketide synthase (DEBS)"/>
    <property type="match status" value="1"/>
</dbReference>